<reference evidence="1" key="1">
    <citation type="journal article" date="2015" name="Nature">
        <title>Complex archaea that bridge the gap between prokaryotes and eukaryotes.</title>
        <authorList>
            <person name="Spang A."/>
            <person name="Saw J.H."/>
            <person name="Jorgensen S.L."/>
            <person name="Zaremba-Niedzwiedzka K."/>
            <person name="Martijn J."/>
            <person name="Lind A.E."/>
            <person name="van Eijk R."/>
            <person name="Schleper C."/>
            <person name="Guy L."/>
            <person name="Ettema T.J."/>
        </authorList>
    </citation>
    <scope>NUCLEOTIDE SEQUENCE</scope>
</reference>
<gene>
    <name evidence="1" type="ORF">LCGC14_2795760</name>
</gene>
<protein>
    <recommendedName>
        <fullName evidence="2">PhoH-like protein domain-containing protein</fullName>
    </recommendedName>
</protein>
<feature type="non-terminal residue" evidence="1">
    <location>
        <position position="58"/>
    </location>
</feature>
<comment type="caution">
    <text evidence="1">The sequence shown here is derived from an EMBL/GenBank/DDBJ whole genome shotgun (WGS) entry which is preliminary data.</text>
</comment>
<evidence type="ECO:0008006" key="2">
    <source>
        <dbReference type="Google" id="ProtNLM"/>
    </source>
</evidence>
<dbReference type="SUPFAM" id="SSF54791">
    <property type="entry name" value="Eukaryotic type KH-domain (KH-domain type I)"/>
    <property type="match status" value="1"/>
</dbReference>
<dbReference type="GO" id="GO:0003723">
    <property type="term" value="F:RNA binding"/>
    <property type="evidence" value="ECO:0007669"/>
    <property type="project" value="InterPro"/>
</dbReference>
<proteinExistence type="predicted"/>
<organism evidence="1">
    <name type="scientific">marine sediment metagenome</name>
    <dbReference type="NCBI Taxonomy" id="412755"/>
    <lineage>
        <taxon>unclassified sequences</taxon>
        <taxon>metagenomes</taxon>
        <taxon>ecological metagenomes</taxon>
    </lineage>
</organism>
<accession>A0A0F8ZB86</accession>
<name>A0A0F8ZB86_9ZZZZ</name>
<dbReference type="EMBL" id="LAZR01052333">
    <property type="protein sequence ID" value="KKK83200.1"/>
    <property type="molecule type" value="Genomic_DNA"/>
</dbReference>
<sequence>MELTVTLERPETQRALFGPGDVNLRTIRETFNVQLFARGGTVKITGAAGNVSRTAAVL</sequence>
<dbReference type="AlphaFoldDB" id="A0A0F8ZB86"/>
<dbReference type="InterPro" id="IPR036612">
    <property type="entry name" value="KH_dom_type_1_sf"/>
</dbReference>
<evidence type="ECO:0000313" key="1">
    <source>
        <dbReference type="EMBL" id="KKK83200.1"/>
    </source>
</evidence>